<feature type="compositionally biased region" description="Basic and acidic residues" evidence="1">
    <location>
        <begin position="22"/>
        <end position="39"/>
    </location>
</feature>
<organism evidence="2">
    <name type="scientific">Trieres chinensis</name>
    <name type="common">Marine centric diatom</name>
    <name type="synonym">Odontella sinensis</name>
    <dbReference type="NCBI Taxonomy" id="1514140"/>
    <lineage>
        <taxon>Eukaryota</taxon>
        <taxon>Sar</taxon>
        <taxon>Stramenopiles</taxon>
        <taxon>Ochrophyta</taxon>
        <taxon>Bacillariophyta</taxon>
        <taxon>Mediophyceae</taxon>
        <taxon>Biddulphiophycidae</taxon>
        <taxon>Eupodiscales</taxon>
        <taxon>Parodontellaceae</taxon>
        <taxon>Trieres</taxon>
    </lineage>
</organism>
<name>A0A7S1ZBG3_TRICV</name>
<evidence type="ECO:0000313" key="2">
    <source>
        <dbReference type="EMBL" id="CAD9334005.1"/>
    </source>
</evidence>
<dbReference type="EMBL" id="HBGO01013221">
    <property type="protein sequence ID" value="CAD9334005.1"/>
    <property type="molecule type" value="Transcribed_RNA"/>
</dbReference>
<evidence type="ECO:0000256" key="1">
    <source>
        <dbReference type="SAM" id="MobiDB-lite"/>
    </source>
</evidence>
<accession>A0A7S1ZBG3</accession>
<proteinExistence type="predicted"/>
<reference evidence="2" key="1">
    <citation type="submission" date="2021-01" db="EMBL/GenBank/DDBJ databases">
        <authorList>
            <person name="Corre E."/>
            <person name="Pelletier E."/>
            <person name="Niang G."/>
            <person name="Scheremetjew M."/>
            <person name="Finn R."/>
            <person name="Kale V."/>
            <person name="Holt S."/>
            <person name="Cochrane G."/>
            <person name="Meng A."/>
            <person name="Brown T."/>
            <person name="Cohen L."/>
        </authorList>
    </citation>
    <scope>NUCLEOTIDE SEQUENCE</scope>
    <source>
        <strain evidence="2">Grunow 1884</strain>
    </source>
</reference>
<gene>
    <name evidence="2" type="ORF">OSIN01602_LOCUS7402</name>
</gene>
<feature type="region of interest" description="Disordered" evidence="1">
    <location>
        <begin position="132"/>
        <end position="167"/>
    </location>
</feature>
<dbReference type="AlphaFoldDB" id="A0A7S1ZBG3"/>
<feature type="region of interest" description="Disordered" evidence="1">
    <location>
        <begin position="1"/>
        <end position="43"/>
    </location>
</feature>
<sequence length="286" mass="31496">MDEVEDELNHPGFRGTEVNGASREKERNRENGQWHEKLPDPAAEVDVIHSDRGVSTVEALEKLNEQASALAEKRNRFLDSVIKVESGGFSGGFVGPTVVSPGYAMRFRQTIGKKHPYHSEEDSHDIIETECRDSSMSTTTGSIETDEEETSTIDFPDVRGDGVDDSSVASSNSIMAGGSELQGEDVLKGEIVQVLSDTVHELFFAFTLSEDSSDSLGPSVITTPSAEVSEESFLGFLRWAVHCDCTSDHNMCQLAPEDTKFNLEDFNTYFERVRGTEASLFRHAMS</sequence>
<protein>
    <submittedName>
        <fullName evidence="2">Uncharacterized protein</fullName>
    </submittedName>
</protein>